<sequence>MANVIEIATKALQESIKSATDTLTSRLTSSRASNLDNLDTTISSRSSHSAQDVANLVSGGGIKSVQRGRSDLTASPGGGHIASTNITISRVNLSKSYVNIPWSQSSHDFGRWAGTVTPFLSSSTNLRVVVYGIADEDILKGYPWEVIEFE</sequence>
<dbReference type="AlphaFoldDB" id="A0A1H3R3P0"/>
<organism evidence="1 2">
    <name type="scientific">Tindallia californiensis</name>
    <dbReference type="NCBI Taxonomy" id="159292"/>
    <lineage>
        <taxon>Bacteria</taxon>
        <taxon>Bacillati</taxon>
        <taxon>Bacillota</taxon>
        <taxon>Clostridia</taxon>
        <taxon>Peptostreptococcales</taxon>
        <taxon>Tindalliaceae</taxon>
        <taxon>Tindallia</taxon>
    </lineage>
</organism>
<dbReference type="RefSeq" id="WP_093315395.1">
    <property type="nucleotide sequence ID" value="NZ_FNPV01000011.1"/>
</dbReference>
<keyword evidence="2" id="KW-1185">Reference proteome</keyword>
<protein>
    <submittedName>
        <fullName evidence="1">Uncharacterized protein</fullName>
    </submittedName>
</protein>
<evidence type="ECO:0000313" key="2">
    <source>
        <dbReference type="Proteomes" id="UP000199230"/>
    </source>
</evidence>
<evidence type="ECO:0000313" key="1">
    <source>
        <dbReference type="EMBL" id="SDZ19569.1"/>
    </source>
</evidence>
<dbReference type="STRING" id="159292.SAMN05192546_11188"/>
<accession>A0A1H3R3P0</accession>
<dbReference type="EMBL" id="FNPV01000011">
    <property type="protein sequence ID" value="SDZ19569.1"/>
    <property type="molecule type" value="Genomic_DNA"/>
</dbReference>
<name>A0A1H3R3P0_9FIRM</name>
<dbReference type="Proteomes" id="UP000199230">
    <property type="component" value="Unassembled WGS sequence"/>
</dbReference>
<reference evidence="1 2" key="1">
    <citation type="submission" date="2016-10" db="EMBL/GenBank/DDBJ databases">
        <authorList>
            <person name="de Groot N.N."/>
        </authorList>
    </citation>
    <scope>NUCLEOTIDE SEQUENCE [LARGE SCALE GENOMIC DNA]</scope>
    <source>
        <strain evidence="1 2">APO</strain>
    </source>
</reference>
<gene>
    <name evidence="1" type="ORF">SAMN05192546_11188</name>
</gene>
<proteinExistence type="predicted"/>